<name>A0AAG5DGI8_ANOAO</name>
<evidence type="ECO:0000313" key="3">
    <source>
        <dbReference type="EnsemblMetazoa" id="ENSAATROPP009994"/>
    </source>
</evidence>
<feature type="transmembrane region" description="Helical" evidence="1">
    <location>
        <begin position="106"/>
        <end position="126"/>
    </location>
</feature>
<dbReference type="Proteomes" id="UP000075880">
    <property type="component" value="Unassembled WGS sequence"/>
</dbReference>
<feature type="chain" id="PRO_5042595684" description="Secreted protein" evidence="2">
    <location>
        <begin position="21"/>
        <end position="132"/>
    </location>
</feature>
<keyword evidence="1" id="KW-0472">Membrane</keyword>
<keyword evidence="1" id="KW-0812">Transmembrane</keyword>
<protein>
    <recommendedName>
        <fullName evidence="5">Secreted protein</fullName>
    </recommendedName>
</protein>
<evidence type="ECO:0000256" key="1">
    <source>
        <dbReference type="SAM" id="Phobius"/>
    </source>
</evidence>
<dbReference type="AlphaFoldDB" id="A0AAG5DGI8"/>
<reference evidence="3" key="1">
    <citation type="submission" date="2024-04" db="UniProtKB">
        <authorList>
            <consortium name="EnsemblMetazoa"/>
        </authorList>
    </citation>
    <scope>IDENTIFICATION</scope>
    <source>
        <strain evidence="3">EBRO</strain>
    </source>
</reference>
<dbReference type="EnsemblMetazoa" id="ENSAATROPT011064">
    <property type="protein sequence ID" value="ENSAATROPP009994"/>
    <property type="gene ID" value="ENSAATROPG009007"/>
</dbReference>
<evidence type="ECO:0000313" key="4">
    <source>
        <dbReference type="Proteomes" id="UP000075880"/>
    </source>
</evidence>
<keyword evidence="4" id="KW-1185">Reference proteome</keyword>
<evidence type="ECO:0008006" key="5">
    <source>
        <dbReference type="Google" id="ProtNLM"/>
    </source>
</evidence>
<keyword evidence="1" id="KW-1133">Transmembrane helix</keyword>
<sequence length="132" mass="14184">MLPLPVLCVTTIAFCTLANGFRTACAFGCPSMDEVTIIRTPSWTLHFCDDIENADGIRKILLLDFSGFSGFSGTTDAAAAFSPESPLFLLPACVSACSMNEDVWCVFLYLFDCCCCVAIVVVPIFASPPMMA</sequence>
<feature type="signal peptide" evidence="2">
    <location>
        <begin position="1"/>
        <end position="20"/>
    </location>
</feature>
<keyword evidence="2" id="KW-0732">Signal</keyword>
<proteinExistence type="predicted"/>
<accession>A0AAG5DGI8</accession>
<organism evidence="3 4">
    <name type="scientific">Anopheles atroparvus</name>
    <name type="common">European mosquito</name>
    <dbReference type="NCBI Taxonomy" id="41427"/>
    <lineage>
        <taxon>Eukaryota</taxon>
        <taxon>Metazoa</taxon>
        <taxon>Ecdysozoa</taxon>
        <taxon>Arthropoda</taxon>
        <taxon>Hexapoda</taxon>
        <taxon>Insecta</taxon>
        <taxon>Pterygota</taxon>
        <taxon>Neoptera</taxon>
        <taxon>Endopterygota</taxon>
        <taxon>Diptera</taxon>
        <taxon>Nematocera</taxon>
        <taxon>Culicoidea</taxon>
        <taxon>Culicidae</taxon>
        <taxon>Anophelinae</taxon>
        <taxon>Anopheles</taxon>
    </lineage>
</organism>
<evidence type="ECO:0000256" key="2">
    <source>
        <dbReference type="SAM" id="SignalP"/>
    </source>
</evidence>